<dbReference type="AlphaFoldDB" id="A0A437R2B2"/>
<feature type="transmembrane region" description="Helical" evidence="1">
    <location>
        <begin position="39"/>
        <end position="58"/>
    </location>
</feature>
<keyword evidence="1" id="KW-1133">Transmembrane helix</keyword>
<proteinExistence type="predicted"/>
<comment type="caution">
    <text evidence="2">The sequence shown here is derived from an EMBL/GenBank/DDBJ whole genome shotgun (WGS) entry which is preliminary data.</text>
</comment>
<reference evidence="2 3" key="1">
    <citation type="submission" date="2019-01" db="EMBL/GenBank/DDBJ databases">
        <authorList>
            <person name="Chen W.-M."/>
        </authorList>
    </citation>
    <scope>NUCLEOTIDE SEQUENCE [LARGE SCALE GENOMIC DNA]</scope>
    <source>
        <strain evidence="2 3">KYPC3</strain>
    </source>
</reference>
<accession>A0A437R2B2</accession>
<keyword evidence="3" id="KW-1185">Reference proteome</keyword>
<evidence type="ECO:0000313" key="2">
    <source>
        <dbReference type="EMBL" id="RVU40936.1"/>
    </source>
</evidence>
<protein>
    <recommendedName>
        <fullName evidence="4">Bacterial Pleckstrin homology domain-containing protein</fullName>
    </recommendedName>
</protein>
<name>A0A437R2B2_9GAMM</name>
<evidence type="ECO:0008006" key="4">
    <source>
        <dbReference type="Google" id="ProtNLM"/>
    </source>
</evidence>
<evidence type="ECO:0000313" key="3">
    <source>
        <dbReference type="Proteomes" id="UP000283077"/>
    </source>
</evidence>
<dbReference type="Proteomes" id="UP000283077">
    <property type="component" value="Unassembled WGS sequence"/>
</dbReference>
<sequence length="165" mass="18624">MTALGIGWQLYLTLFGLMVFVPVLLALVLLILNRQWLKPVLWSVLSCTGAFLLTAWWVSDNKVQFVENNLHIHAGFYHTTITGLSLPETSINVFTQPELGPFTPTVAINGIHLPNYRVGWYRLQNNELAFVMLIGEYHEVTVVKTPTMIAIVSGDIQRDSLMVLR</sequence>
<gene>
    <name evidence="2" type="ORF">EOE67_05025</name>
</gene>
<dbReference type="EMBL" id="SACS01000003">
    <property type="protein sequence ID" value="RVU40936.1"/>
    <property type="molecule type" value="Genomic_DNA"/>
</dbReference>
<feature type="transmembrane region" description="Helical" evidence="1">
    <location>
        <begin position="6"/>
        <end position="32"/>
    </location>
</feature>
<keyword evidence="1" id="KW-0472">Membrane</keyword>
<organism evidence="2 3">
    <name type="scientific">Rheinheimera riviphila</name>
    <dbReference type="NCBI Taxonomy" id="1834037"/>
    <lineage>
        <taxon>Bacteria</taxon>
        <taxon>Pseudomonadati</taxon>
        <taxon>Pseudomonadota</taxon>
        <taxon>Gammaproteobacteria</taxon>
        <taxon>Chromatiales</taxon>
        <taxon>Chromatiaceae</taxon>
        <taxon>Rheinheimera</taxon>
    </lineage>
</organism>
<dbReference type="RefSeq" id="WP_127697942.1">
    <property type="nucleotide sequence ID" value="NZ_SACS01000003.1"/>
</dbReference>
<evidence type="ECO:0000256" key="1">
    <source>
        <dbReference type="SAM" id="Phobius"/>
    </source>
</evidence>
<keyword evidence="1" id="KW-0812">Transmembrane</keyword>
<dbReference type="OrthoDB" id="5767765at2"/>